<dbReference type="Proteomes" id="UP000799776">
    <property type="component" value="Unassembled WGS sequence"/>
</dbReference>
<gene>
    <name evidence="2" type="ORF">K490DRAFT_54940</name>
</gene>
<dbReference type="AlphaFoldDB" id="A0A6A5YCT5"/>
<dbReference type="PANTHER" id="PTHR33112:SF10">
    <property type="entry name" value="TOL"/>
    <property type="match status" value="1"/>
</dbReference>
<sequence>MAAFPHAIPSHWLPAGFSGPKRLTGQANEIFPDGRGFVVGPTDDDTTDLPIFGASAQDLDRIVNTKLFHGQNSFDLLLKNDDEEQEAPLHNRRDSFDILPDNFNDDDTNERQEAQPYNSQDSFDLLPNNADNSQRAPPHNDQRSLARFHAAWFRLINSYSTRSLSFPRKDKLLALSAIAQRVQSATGYGYVAGLWDHPLVLSLLWRVCGPGVQERPKDYQAPTWSWASVNSPVRGVTPMKRWDSVAEVLDTKVETHKGDKRQTGQVFGGFVEMRGILWEMPHLTAIKENEEEEDEKDVKFTGEEEKEKDMERSDHNNSGYGSFDMYAGNMALGKLFSDVRMVELPEQACLLPLRVRSTESPSSDPAVQGIVLVYKGDCFERLGAFSIDADVVVDGIDGWERVDMVIR</sequence>
<protein>
    <submittedName>
        <fullName evidence="2">Uncharacterized protein</fullName>
    </submittedName>
</protein>
<keyword evidence="3" id="KW-1185">Reference proteome</keyword>
<organism evidence="2 3">
    <name type="scientific">Saccharata proteae CBS 121410</name>
    <dbReference type="NCBI Taxonomy" id="1314787"/>
    <lineage>
        <taxon>Eukaryota</taxon>
        <taxon>Fungi</taxon>
        <taxon>Dikarya</taxon>
        <taxon>Ascomycota</taxon>
        <taxon>Pezizomycotina</taxon>
        <taxon>Dothideomycetes</taxon>
        <taxon>Dothideomycetes incertae sedis</taxon>
        <taxon>Botryosphaeriales</taxon>
        <taxon>Saccharataceae</taxon>
        <taxon>Saccharata</taxon>
    </lineage>
</organism>
<feature type="region of interest" description="Disordered" evidence="1">
    <location>
        <begin position="288"/>
        <end position="318"/>
    </location>
</feature>
<evidence type="ECO:0000313" key="3">
    <source>
        <dbReference type="Proteomes" id="UP000799776"/>
    </source>
</evidence>
<name>A0A6A5YCT5_9PEZI</name>
<evidence type="ECO:0000313" key="2">
    <source>
        <dbReference type="EMBL" id="KAF2089323.1"/>
    </source>
</evidence>
<feature type="compositionally biased region" description="Basic and acidic residues" evidence="1">
    <location>
        <begin position="87"/>
        <end position="96"/>
    </location>
</feature>
<dbReference type="OrthoDB" id="3486565at2759"/>
<accession>A0A6A5YCT5</accession>
<proteinExistence type="predicted"/>
<reference evidence="2" key="1">
    <citation type="journal article" date="2020" name="Stud. Mycol.">
        <title>101 Dothideomycetes genomes: a test case for predicting lifestyles and emergence of pathogens.</title>
        <authorList>
            <person name="Haridas S."/>
            <person name="Albert R."/>
            <person name="Binder M."/>
            <person name="Bloem J."/>
            <person name="Labutti K."/>
            <person name="Salamov A."/>
            <person name="Andreopoulos B."/>
            <person name="Baker S."/>
            <person name="Barry K."/>
            <person name="Bills G."/>
            <person name="Bluhm B."/>
            <person name="Cannon C."/>
            <person name="Castanera R."/>
            <person name="Culley D."/>
            <person name="Daum C."/>
            <person name="Ezra D."/>
            <person name="Gonzalez J."/>
            <person name="Henrissat B."/>
            <person name="Kuo A."/>
            <person name="Liang C."/>
            <person name="Lipzen A."/>
            <person name="Lutzoni F."/>
            <person name="Magnuson J."/>
            <person name="Mondo S."/>
            <person name="Nolan M."/>
            <person name="Ohm R."/>
            <person name="Pangilinan J."/>
            <person name="Park H.-J."/>
            <person name="Ramirez L."/>
            <person name="Alfaro M."/>
            <person name="Sun H."/>
            <person name="Tritt A."/>
            <person name="Yoshinaga Y."/>
            <person name="Zwiers L.-H."/>
            <person name="Turgeon B."/>
            <person name="Goodwin S."/>
            <person name="Spatafora J."/>
            <person name="Crous P."/>
            <person name="Grigoriev I."/>
        </authorList>
    </citation>
    <scope>NUCLEOTIDE SEQUENCE</scope>
    <source>
        <strain evidence="2">CBS 121410</strain>
    </source>
</reference>
<feature type="region of interest" description="Disordered" evidence="1">
    <location>
        <begin position="87"/>
        <end position="141"/>
    </location>
</feature>
<dbReference type="EMBL" id="ML978714">
    <property type="protein sequence ID" value="KAF2089323.1"/>
    <property type="molecule type" value="Genomic_DNA"/>
</dbReference>
<evidence type="ECO:0000256" key="1">
    <source>
        <dbReference type="SAM" id="MobiDB-lite"/>
    </source>
</evidence>
<dbReference type="PANTHER" id="PTHR33112">
    <property type="entry name" value="DOMAIN PROTEIN, PUTATIVE-RELATED"/>
    <property type="match status" value="1"/>
</dbReference>
<feature type="compositionally biased region" description="Basic and acidic residues" evidence="1">
    <location>
        <begin position="296"/>
        <end position="315"/>
    </location>
</feature>